<name>A0A1S0TLM8_LOALO</name>
<dbReference type="EMBL" id="JH712376">
    <property type="protein sequence ID" value="EFO16247.1"/>
    <property type="molecule type" value="Genomic_DNA"/>
</dbReference>
<sequence length="114" mass="12747">MKVLNSDIRKTPAAKNVCVTNTSSVPKPFPHKIIRPGRVKGKNKENSVVQTFKNCPMKTTRYAQIHVFTCIKVVNTDLEDPNEAIIITAPNNENSNNSSGFIHANNRLTKMIQK</sequence>
<dbReference type="GeneID" id="9949721"/>
<evidence type="ECO:0000313" key="1">
    <source>
        <dbReference type="EMBL" id="EFO16247.1"/>
    </source>
</evidence>
<dbReference type="CTD" id="9949721"/>
<organism evidence="1">
    <name type="scientific">Loa loa</name>
    <name type="common">Eye worm</name>
    <name type="synonym">Filaria loa</name>
    <dbReference type="NCBI Taxonomy" id="7209"/>
    <lineage>
        <taxon>Eukaryota</taxon>
        <taxon>Metazoa</taxon>
        <taxon>Ecdysozoa</taxon>
        <taxon>Nematoda</taxon>
        <taxon>Chromadorea</taxon>
        <taxon>Rhabditida</taxon>
        <taxon>Spirurina</taxon>
        <taxon>Spiruromorpha</taxon>
        <taxon>Filarioidea</taxon>
        <taxon>Onchocercidae</taxon>
        <taxon>Loa</taxon>
    </lineage>
</organism>
<dbReference type="RefSeq" id="XP_003147821.1">
    <property type="nucleotide sequence ID" value="XM_003147773.1"/>
</dbReference>
<protein>
    <submittedName>
        <fullName evidence="1">Uncharacterized protein</fullName>
    </submittedName>
</protein>
<gene>
    <name evidence="1" type="ORF">LOAG_12259</name>
</gene>
<dbReference type="AlphaFoldDB" id="A0A1S0TLM8"/>
<proteinExistence type="predicted"/>
<reference evidence="1" key="1">
    <citation type="submission" date="2012-04" db="EMBL/GenBank/DDBJ databases">
        <title>The Genome Sequence of Loa loa.</title>
        <authorList>
            <consortium name="The Broad Institute Genome Sequencing Platform"/>
            <consortium name="Broad Institute Genome Sequencing Center for Infectious Disease"/>
            <person name="Nutman T.B."/>
            <person name="Fink D.L."/>
            <person name="Russ C."/>
            <person name="Young S."/>
            <person name="Zeng Q."/>
            <person name="Gargeya S."/>
            <person name="Alvarado L."/>
            <person name="Berlin A."/>
            <person name="Chapman S.B."/>
            <person name="Chen Z."/>
            <person name="Freedman E."/>
            <person name="Gellesch M."/>
            <person name="Goldberg J."/>
            <person name="Griggs A."/>
            <person name="Gujja S."/>
            <person name="Heilman E.R."/>
            <person name="Heiman D."/>
            <person name="Howarth C."/>
            <person name="Mehta T."/>
            <person name="Neiman D."/>
            <person name="Pearson M."/>
            <person name="Roberts A."/>
            <person name="Saif S."/>
            <person name="Shea T."/>
            <person name="Shenoy N."/>
            <person name="Sisk P."/>
            <person name="Stolte C."/>
            <person name="Sykes S."/>
            <person name="White J."/>
            <person name="Yandava C."/>
            <person name="Haas B."/>
            <person name="Henn M.R."/>
            <person name="Nusbaum C."/>
            <person name="Birren B."/>
        </authorList>
    </citation>
    <scope>NUCLEOTIDE SEQUENCE [LARGE SCALE GENOMIC DNA]</scope>
</reference>
<dbReference type="InParanoid" id="A0A1S0TLM8"/>
<accession>A0A1S0TLM8</accession>
<dbReference type="KEGG" id="loa:LOAG_12259"/>